<reference evidence="2 3" key="1">
    <citation type="journal article" date="2012" name="Antonie Van Leeuwenhoek">
        <title>Shewanella litorisediminis sp. nov., a gammaproteobacterium isolated from a tidal flat sediment.</title>
        <authorList>
            <person name="Lee M.H."/>
            <person name="Yoon J.H."/>
        </authorList>
    </citation>
    <scope>NUCLEOTIDE SEQUENCE [LARGE SCALE GENOMIC DNA]</scope>
    <source>
        <strain evidence="2 3">SMK1-12</strain>
    </source>
</reference>
<sequence length="105" mass="11642">MSDAQLLSLLDELEYALKSAALWRDKMPSTEALASQAPFGCDLMAFDEWLQFIFLPRFRALLEAKQPLPSAMCLLPMAQHVWGADTDKESLLTAIANLDDAVNGK</sequence>
<dbReference type="InterPro" id="IPR036814">
    <property type="entry name" value="YqcC-like_sf"/>
</dbReference>
<dbReference type="Gene3D" id="1.20.1440.40">
    <property type="entry name" value="YqcC-like"/>
    <property type="match status" value="1"/>
</dbReference>
<name>A0ABX7G889_9GAMM</name>
<evidence type="ECO:0000259" key="1">
    <source>
        <dbReference type="Pfam" id="PF04287"/>
    </source>
</evidence>
<dbReference type="SUPFAM" id="SSF158452">
    <property type="entry name" value="YqcC-like"/>
    <property type="match status" value="1"/>
</dbReference>
<dbReference type="PANTHER" id="PTHR39586">
    <property type="entry name" value="CYTOPLASMIC PROTEIN-RELATED"/>
    <property type="match status" value="1"/>
</dbReference>
<dbReference type="InterPro" id="IPR023376">
    <property type="entry name" value="YqcC-like_dom"/>
</dbReference>
<dbReference type="PANTHER" id="PTHR39586:SF1">
    <property type="entry name" value="CYTOPLASMIC PROTEIN"/>
    <property type="match status" value="1"/>
</dbReference>
<evidence type="ECO:0000313" key="2">
    <source>
        <dbReference type="EMBL" id="QRH03584.1"/>
    </source>
</evidence>
<proteinExistence type="predicted"/>
<protein>
    <submittedName>
        <fullName evidence="2">YqcC family protein</fullName>
    </submittedName>
</protein>
<dbReference type="Proteomes" id="UP000596252">
    <property type="component" value="Chromosome"/>
</dbReference>
<gene>
    <name evidence="2" type="ORF">JQC75_05530</name>
</gene>
<dbReference type="EMBL" id="CP069213">
    <property type="protein sequence ID" value="QRH03584.1"/>
    <property type="molecule type" value="Genomic_DNA"/>
</dbReference>
<dbReference type="Pfam" id="PF04287">
    <property type="entry name" value="DUF446"/>
    <property type="match status" value="1"/>
</dbReference>
<organism evidence="2 3">
    <name type="scientific">Shewanella litorisediminis</name>
    <dbReference type="NCBI Taxonomy" id="1173586"/>
    <lineage>
        <taxon>Bacteria</taxon>
        <taxon>Pseudomonadati</taxon>
        <taxon>Pseudomonadota</taxon>
        <taxon>Gammaproteobacteria</taxon>
        <taxon>Alteromonadales</taxon>
        <taxon>Shewanellaceae</taxon>
        <taxon>Shewanella</taxon>
    </lineage>
</organism>
<dbReference type="PIRSF" id="PIRSF006257">
    <property type="entry name" value="UCP006257"/>
    <property type="match status" value="1"/>
</dbReference>
<evidence type="ECO:0000313" key="3">
    <source>
        <dbReference type="Proteomes" id="UP000596252"/>
    </source>
</evidence>
<keyword evidence="3" id="KW-1185">Reference proteome</keyword>
<accession>A0ABX7G889</accession>
<dbReference type="InterPro" id="IPR007384">
    <property type="entry name" value="UCP006257"/>
</dbReference>
<feature type="domain" description="YqcC-like" evidence="1">
    <location>
        <begin position="6"/>
        <end position="100"/>
    </location>
</feature>